<accession>A0ABV0WW91</accession>
<organism evidence="3 4">
    <name type="scientific">Xenotaenia resolanae</name>
    <dbReference type="NCBI Taxonomy" id="208358"/>
    <lineage>
        <taxon>Eukaryota</taxon>
        <taxon>Metazoa</taxon>
        <taxon>Chordata</taxon>
        <taxon>Craniata</taxon>
        <taxon>Vertebrata</taxon>
        <taxon>Euteleostomi</taxon>
        <taxon>Actinopterygii</taxon>
        <taxon>Neopterygii</taxon>
        <taxon>Teleostei</taxon>
        <taxon>Neoteleostei</taxon>
        <taxon>Acanthomorphata</taxon>
        <taxon>Ovalentaria</taxon>
        <taxon>Atherinomorphae</taxon>
        <taxon>Cyprinodontiformes</taxon>
        <taxon>Goodeidae</taxon>
        <taxon>Xenotaenia</taxon>
    </lineage>
</organism>
<comment type="caution">
    <text evidence="3">The sequence shown here is derived from an EMBL/GenBank/DDBJ whole genome shotgun (WGS) entry which is preliminary data.</text>
</comment>
<feature type="non-terminal residue" evidence="3">
    <location>
        <position position="130"/>
    </location>
</feature>
<evidence type="ECO:0000313" key="4">
    <source>
        <dbReference type="Proteomes" id="UP001444071"/>
    </source>
</evidence>
<sequence length="130" mass="14431">MPWITVVHHKSQRAAGQEETGGWEWASKPMGEERKDGAGTAAENQQQQSLIQTQNEGPLKGKLWSQTLRTFCCFVPVAAVWFVCQLEALPHPSLPLEDVCCRLLLVCLLWAVLAGGIYALRCCLRPGQNQ</sequence>
<keyword evidence="2" id="KW-1133">Transmembrane helix</keyword>
<feature type="transmembrane region" description="Helical" evidence="2">
    <location>
        <begin position="103"/>
        <end position="124"/>
    </location>
</feature>
<proteinExistence type="predicted"/>
<evidence type="ECO:0000256" key="1">
    <source>
        <dbReference type="SAM" id="MobiDB-lite"/>
    </source>
</evidence>
<keyword evidence="4" id="KW-1185">Reference proteome</keyword>
<gene>
    <name evidence="3" type="ORF">XENORESO_021802</name>
</gene>
<dbReference type="Proteomes" id="UP001444071">
    <property type="component" value="Unassembled WGS sequence"/>
</dbReference>
<reference evidence="3 4" key="1">
    <citation type="submission" date="2021-06" db="EMBL/GenBank/DDBJ databases">
        <authorList>
            <person name="Palmer J.M."/>
        </authorList>
    </citation>
    <scope>NUCLEOTIDE SEQUENCE [LARGE SCALE GENOMIC DNA]</scope>
    <source>
        <strain evidence="3 4">XR_2019</strain>
        <tissue evidence="3">Muscle</tissue>
    </source>
</reference>
<keyword evidence="2" id="KW-0812">Transmembrane</keyword>
<protein>
    <submittedName>
        <fullName evidence="3">Uncharacterized protein</fullName>
    </submittedName>
</protein>
<keyword evidence="2" id="KW-0472">Membrane</keyword>
<evidence type="ECO:0000256" key="2">
    <source>
        <dbReference type="SAM" id="Phobius"/>
    </source>
</evidence>
<name>A0ABV0WW91_9TELE</name>
<evidence type="ECO:0000313" key="3">
    <source>
        <dbReference type="EMBL" id="MEQ2273103.1"/>
    </source>
</evidence>
<feature type="region of interest" description="Disordered" evidence="1">
    <location>
        <begin position="12"/>
        <end position="48"/>
    </location>
</feature>
<feature type="transmembrane region" description="Helical" evidence="2">
    <location>
        <begin position="67"/>
        <end position="83"/>
    </location>
</feature>
<dbReference type="EMBL" id="JAHRIM010071007">
    <property type="protein sequence ID" value="MEQ2273103.1"/>
    <property type="molecule type" value="Genomic_DNA"/>
</dbReference>